<reference evidence="1 2" key="1">
    <citation type="submission" date="2018-05" db="EMBL/GenBank/DDBJ databases">
        <title>Lactobacillus sanfranciscensis Ah4 draft denome sequence.</title>
        <authorList>
            <person name="Zhang G."/>
        </authorList>
    </citation>
    <scope>NUCLEOTIDE SEQUENCE [LARGE SCALE GENOMIC DNA]</scope>
    <source>
        <strain evidence="1 2">Ah4</strain>
    </source>
</reference>
<dbReference type="AlphaFoldDB" id="A0A5C4TJP9"/>
<dbReference type="RefSeq" id="WP_139554815.1">
    <property type="nucleotide sequence ID" value="NZ_JARBEY010000003.1"/>
</dbReference>
<organism evidence="1 2">
    <name type="scientific">Fructilactobacillus sanfranciscensis</name>
    <name type="common">Lactobacillus sanfranciscensis</name>
    <dbReference type="NCBI Taxonomy" id="1625"/>
    <lineage>
        <taxon>Bacteria</taxon>
        <taxon>Bacillati</taxon>
        <taxon>Bacillota</taxon>
        <taxon>Bacilli</taxon>
        <taxon>Lactobacillales</taxon>
        <taxon>Lactobacillaceae</taxon>
        <taxon>Fructilactobacillus</taxon>
    </lineage>
</organism>
<name>A0A5C4TJP9_FRUSA</name>
<evidence type="ECO:0000313" key="2">
    <source>
        <dbReference type="Proteomes" id="UP000313312"/>
    </source>
</evidence>
<protein>
    <submittedName>
        <fullName evidence="1">Uncharacterized protein</fullName>
    </submittedName>
</protein>
<dbReference type="EMBL" id="QFCR01000004">
    <property type="protein sequence ID" value="TNK90808.1"/>
    <property type="molecule type" value="Genomic_DNA"/>
</dbReference>
<sequence>MPEADNARFEVTPGTIEFDKMIFKLLEPVNDLEIENLEFNGEHFDKVQNGVYVMPAVMSENLNLFFLISQLIGSDWIIAFSKATVENQIDVTDLSEPIPTGKGLNLLGSECPIVANQILDYFSELFKKGKGEWKMIK</sequence>
<accession>A0A5C4TJP9</accession>
<gene>
    <name evidence="1" type="ORF">DID87_02450</name>
</gene>
<dbReference type="Proteomes" id="UP000313312">
    <property type="component" value="Unassembled WGS sequence"/>
</dbReference>
<proteinExistence type="predicted"/>
<comment type="caution">
    <text evidence="1">The sequence shown here is derived from an EMBL/GenBank/DDBJ whole genome shotgun (WGS) entry which is preliminary data.</text>
</comment>
<evidence type="ECO:0000313" key="1">
    <source>
        <dbReference type="EMBL" id="TNK90808.1"/>
    </source>
</evidence>